<dbReference type="RefSeq" id="WP_099644398.1">
    <property type="nucleotide sequence ID" value="NZ_KZ319287.1"/>
</dbReference>
<dbReference type="Proteomes" id="UP000229433">
    <property type="component" value="Unassembled WGS sequence"/>
</dbReference>
<dbReference type="OrthoDB" id="9779910at2"/>
<gene>
    <name evidence="3" type="ORF">CJ305_01115</name>
</gene>
<dbReference type="AlphaFoldDB" id="A0A2G1VWR2"/>
<dbReference type="Pfam" id="PF00156">
    <property type="entry name" value="Pribosyltran"/>
    <property type="match status" value="1"/>
</dbReference>
<comment type="similarity">
    <text evidence="1">Belongs to the ComF/GntX family.</text>
</comment>
<name>A0A2G1VWR2_9FLAO</name>
<comment type="caution">
    <text evidence="3">The sequence shown here is derived from an EMBL/GenBank/DDBJ whole genome shotgun (WGS) entry which is preliminary data.</text>
</comment>
<keyword evidence="3" id="KW-0328">Glycosyltransferase</keyword>
<reference evidence="3 4" key="1">
    <citation type="submission" date="2017-08" db="EMBL/GenBank/DDBJ databases">
        <title>The whole genome shortgun sequences of strain Leeuwenhoekiella nanhaiensis G18 from the South China Sea.</title>
        <authorList>
            <person name="Liu Q."/>
        </authorList>
    </citation>
    <scope>NUCLEOTIDE SEQUENCE [LARGE SCALE GENOMIC DNA]</scope>
    <source>
        <strain evidence="3 4">G18</strain>
    </source>
</reference>
<sequence length="225" mass="25341">MRSLLKLFFPDQCQACDALLSRGEHLLCTDCRHNLPVNLLHHTTYNPIKKVLYGRVSLELATSLFYFDKKSRVQQLIHNLKYRNQEQISAFLGDWLGAELAQVEAYQNIDVVVPVPLHVNRLKERGYNQVAGFGQRIAKALQVDYNDRALYRKKATKTQVFSNRGGRSTEVIDSFGITEDQSLKNKHILLVDDLITTGGTLEGCALALNRIEGIKISVAVMAIAN</sequence>
<protein>
    <submittedName>
        <fullName evidence="3">Amidophosphoribosyltransferase</fullName>
    </submittedName>
</protein>
<dbReference type="InterPro" id="IPR000836">
    <property type="entry name" value="PRTase_dom"/>
</dbReference>
<dbReference type="CDD" id="cd06223">
    <property type="entry name" value="PRTases_typeI"/>
    <property type="match status" value="1"/>
</dbReference>
<organism evidence="3 4">
    <name type="scientific">Leeuwenhoekiella nanhaiensis</name>
    <dbReference type="NCBI Taxonomy" id="1655491"/>
    <lineage>
        <taxon>Bacteria</taxon>
        <taxon>Pseudomonadati</taxon>
        <taxon>Bacteroidota</taxon>
        <taxon>Flavobacteriia</taxon>
        <taxon>Flavobacteriales</taxon>
        <taxon>Flavobacteriaceae</taxon>
        <taxon>Leeuwenhoekiella</taxon>
    </lineage>
</organism>
<keyword evidence="3" id="KW-0808">Transferase</keyword>
<dbReference type="PANTHER" id="PTHR47505:SF1">
    <property type="entry name" value="DNA UTILIZATION PROTEIN YHGH"/>
    <property type="match status" value="1"/>
</dbReference>
<keyword evidence="4" id="KW-1185">Reference proteome</keyword>
<dbReference type="EMBL" id="NQXA01000001">
    <property type="protein sequence ID" value="PHQ30859.1"/>
    <property type="molecule type" value="Genomic_DNA"/>
</dbReference>
<dbReference type="PANTHER" id="PTHR47505">
    <property type="entry name" value="DNA UTILIZATION PROTEIN YHGH"/>
    <property type="match status" value="1"/>
</dbReference>
<evidence type="ECO:0000256" key="1">
    <source>
        <dbReference type="ARBA" id="ARBA00008007"/>
    </source>
</evidence>
<dbReference type="Gene3D" id="3.40.50.2020">
    <property type="match status" value="1"/>
</dbReference>
<dbReference type="InterPro" id="IPR029057">
    <property type="entry name" value="PRTase-like"/>
</dbReference>
<evidence type="ECO:0000313" key="4">
    <source>
        <dbReference type="Proteomes" id="UP000229433"/>
    </source>
</evidence>
<dbReference type="InterPro" id="IPR051910">
    <property type="entry name" value="ComF/GntX_DNA_util-trans"/>
</dbReference>
<dbReference type="GO" id="GO:0016757">
    <property type="term" value="F:glycosyltransferase activity"/>
    <property type="evidence" value="ECO:0007669"/>
    <property type="project" value="UniProtKB-KW"/>
</dbReference>
<accession>A0A2G1VWR2</accession>
<evidence type="ECO:0000259" key="2">
    <source>
        <dbReference type="Pfam" id="PF00156"/>
    </source>
</evidence>
<proteinExistence type="inferred from homology"/>
<evidence type="ECO:0000313" key="3">
    <source>
        <dbReference type="EMBL" id="PHQ30859.1"/>
    </source>
</evidence>
<feature type="domain" description="Phosphoribosyltransferase" evidence="2">
    <location>
        <begin position="169"/>
        <end position="221"/>
    </location>
</feature>
<dbReference type="SUPFAM" id="SSF53271">
    <property type="entry name" value="PRTase-like"/>
    <property type="match status" value="1"/>
</dbReference>